<keyword evidence="2" id="KW-1185">Reference proteome</keyword>
<dbReference type="AlphaFoldDB" id="A0A3M8T0I5"/>
<sequence length="94" mass="10476">MVLMPGADPSLITDPVARKKYEEDIAANDEKLANIRRQTILRRIESDLAEGAVGAICSHYRAMRSKDALRNAVNELISAPERKTTLLDVIEKLD</sequence>
<organism evidence="1 2">
    <name type="scientific">Montanilutibacter psychrotolerans</name>
    <dbReference type="NCBI Taxonomy" id="1327343"/>
    <lineage>
        <taxon>Bacteria</taxon>
        <taxon>Pseudomonadati</taxon>
        <taxon>Pseudomonadota</taxon>
        <taxon>Gammaproteobacteria</taxon>
        <taxon>Lysobacterales</taxon>
        <taxon>Lysobacteraceae</taxon>
        <taxon>Montanilutibacter</taxon>
    </lineage>
</organism>
<proteinExistence type="predicted"/>
<evidence type="ECO:0000313" key="2">
    <source>
        <dbReference type="Proteomes" id="UP000267049"/>
    </source>
</evidence>
<name>A0A3M8T0I5_9GAMM</name>
<dbReference type="Proteomes" id="UP000267049">
    <property type="component" value="Unassembled WGS sequence"/>
</dbReference>
<gene>
    <name evidence="1" type="ORF">EER27_07400</name>
</gene>
<protein>
    <submittedName>
        <fullName evidence="1">Uncharacterized protein</fullName>
    </submittedName>
</protein>
<evidence type="ECO:0000313" key="1">
    <source>
        <dbReference type="EMBL" id="RNF84212.1"/>
    </source>
</evidence>
<dbReference type="EMBL" id="RIBS01000003">
    <property type="protein sequence ID" value="RNF84212.1"/>
    <property type="molecule type" value="Genomic_DNA"/>
</dbReference>
<accession>A0A3M8T0I5</accession>
<reference evidence="1 2" key="1">
    <citation type="submission" date="2018-11" db="EMBL/GenBank/DDBJ databases">
        <title>Lysobacter cryohumiis sp. nov., isolated from soil in the Tianshan Mountains, Xinjiang, China.</title>
        <authorList>
            <person name="Luo Y."/>
            <person name="Sheng H."/>
        </authorList>
    </citation>
    <scope>NUCLEOTIDE SEQUENCE [LARGE SCALE GENOMIC DNA]</scope>
    <source>
        <strain evidence="1 2">ZS60</strain>
    </source>
</reference>
<comment type="caution">
    <text evidence="1">The sequence shown here is derived from an EMBL/GenBank/DDBJ whole genome shotgun (WGS) entry which is preliminary data.</text>
</comment>